<sequence length="656" mass="76560">MNKPDRDRVVFHSIHDMSSGHYLSKAELLLNSEIANDLDDINDILELYNISLFFENGIYLKSWSDTDIVAYKEKVNTFKNLIRKFITNIDDSNFQSYFENIDYGYYDSFWLLINNYQQYKKISPSQIEEVLNNSPHQVRHLLSHKNLVDKYKLVLCEFLKSDQQSAEILLSIYEVENSFNKTKLYLPSCLTIQDKESIIVSYIDSEHCNTNYLPIIQNAKKHSDFRISDKTKLAAKRKYQQSVKEFFDSGSSSSFKYGVAISYPENASKIKHAWIEQGTVHYEFSLDYIKENNHPNILYRNFETLFEYVDEQNIVALTSKENQLGVLERTLGVRSKTEYVFGVAFTQLEMASMGQIYTYSNVLKGLGYSLEDILKTVFTNTLPELFDLPSNANFTIPTQNASALEKIRTIAPEFESILKQYKLFVENGHIDFELLQMSSGPTAIKDIPSLNSNKYIYINKGDQGVNFLTYLLFSDQTLLTYVDPFKDKQYRNFVDLLVNEEEINFGNYEEHQHEHLNYLIDNNYISVDENNCVQVTNWNRILILRDVFENEVASLHHYPADIQDEVMHMSNDGIVFFGSSLFAIPEQNYFNYYLNKSEFTNGHDLRNSYLHGTQANPTEIHLHENSYLLYLKLLILVIFKIEDDLFIYKKLKAEEE</sequence>
<dbReference type="EMBL" id="JAAAWN010000003">
    <property type="protein sequence ID" value="NDV90135.1"/>
    <property type="molecule type" value="Genomic_DNA"/>
</dbReference>
<evidence type="ECO:0000313" key="1">
    <source>
        <dbReference type="EMBL" id="NDV90135.1"/>
    </source>
</evidence>
<accession>A0A7X5RK93</accession>
<evidence type="ECO:0000313" key="2">
    <source>
        <dbReference type="Proteomes" id="UP000470213"/>
    </source>
</evidence>
<protein>
    <submittedName>
        <fullName evidence="1">Uncharacterized protein</fullName>
    </submittedName>
</protein>
<comment type="caution">
    <text evidence="1">The sequence shown here is derived from an EMBL/GenBank/DDBJ whole genome shotgun (WGS) entry which is preliminary data.</text>
</comment>
<gene>
    <name evidence="1" type="ORF">GTH32_02860</name>
</gene>
<organism evidence="1 2">
    <name type="scientific">Alteromonas profundi</name>
    <dbReference type="NCBI Taxonomy" id="2696062"/>
    <lineage>
        <taxon>Bacteria</taxon>
        <taxon>Pseudomonadati</taxon>
        <taxon>Pseudomonadota</taxon>
        <taxon>Gammaproteobacteria</taxon>
        <taxon>Alteromonadales</taxon>
        <taxon>Alteromonadaceae</taxon>
        <taxon>Alteromonas/Salinimonas group</taxon>
        <taxon>Alteromonas</taxon>
    </lineage>
</organism>
<proteinExistence type="predicted"/>
<dbReference type="RefSeq" id="WP_163083736.1">
    <property type="nucleotide sequence ID" value="NZ_JAAAWN010000003.1"/>
</dbReference>
<dbReference type="AlphaFoldDB" id="A0A7X5RK93"/>
<reference evidence="1 2" key="1">
    <citation type="submission" date="2020-01" db="EMBL/GenBank/DDBJ databases">
        <authorList>
            <person name="Chen J."/>
            <person name="Zhu S."/>
            <person name="Yang J."/>
        </authorList>
    </citation>
    <scope>NUCLEOTIDE SEQUENCE [LARGE SCALE GENOMIC DNA]</scope>
    <source>
        <strain evidence="1 2">345S023</strain>
    </source>
</reference>
<dbReference type="Proteomes" id="UP000470213">
    <property type="component" value="Unassembled WGS sequence"/>
</dbReference>
<keyword evidence="2" id="KW-1185">Reference proteome</keyword>
<name>A0A7X5RK93_9ALTE</name>